<gene>
    <name evidence="2" type="ORF">PCC6912_28040</name>
</gene>
<evidence type="ECO:0000313" key="3">
    <source>
        <dbReference type="Proteomes" id="UP000268857"/>
    </source>
</evidence>
<keyword evidence="1" id="KW-0732">Signal</keyword>
<evidence type="ECO:0008006" key="4">
    <source>
        <dbReference type="Google" id="ProtNLM"/>
    </source>
</evidence>
<dbReference type="InterPro" id="IPR021256">
    <property type="entry name" value="DUF2808"/>
</dbReference>
<feature type="chain" id="PRO_5019245265" description="DUF2808 domain-containing protein" evidence="1">
    <location>
        <begin position="25"/>
        <end position="165"/>
    </location>
</feature>
<feature type="signal peptide" evidence="1">
    <location>
        <begin position="1"/>
        <end position="24"/>
    </location>
</feature>
<keyword evidence="3" id="KW-1185">Reference proteome</keyword>
<dbReference type="Pfam" id="PF10989">
    <property type="entry name" value="DUF2808"/>
    <property type="match status" value="1"/>
</dbReference>
<name>A0A433NF54_CHLFR</name>
<sequence>MKKLLLSVVPLLVVALSALPPAQASPRFRRDTKATQIIRSGAIPSVGNSIRATHYFDLKVQGNPLSQLLIDVPEGLMITRGIRVTNQSGEQVATNVTMNGKRATIDFSQPVATGTTIKISLQGVRTLYPNSVNAPTWLYPVYGRSVGLTADIPFGLARVQIYGGG</sequence>
<accession>A0A433NF54</accession>
<dbReference type="AlphaFoldDB" id="A0A433NF54"/>
<evidence type="ECO:0000313" key="2">
    <source>
        <dbReference type="EMBL" id="RUR80782.1"/>
    </source>
</evidence>
<dbReference type="Proteomes" id="UP000268857">
    <property type="component" value="Unassembled WGS sequence"/>
</dbReference>
<comment type="caution">
    <text evidence="2">The sequence shown here is derived from an EMBL/GenBank/DDBJ whole genome shotgun (WGS) entry which is preliminary data.</text>
</comment>
<evidence type="ECO:0000256" key="1">
    <source>
        <dbReference type="SAM" id="SignalP"/>
    </source>
</evidence>
<dbReference type="EMBL" id="RSCJ01000010">
    <property type="protein sequence ID" value="RUR80782.1"/>
    <property type="molecule type" value="Genomic_DNA"/>
</dbReference>
<organism evidence="2 3">
    <name type="scientific">Chlorogloeopsis fritschii PCC 6912</name>
    <dbReference type="NCBI Taxonomy" id="211165"/>
    <lineage>
        <taxon>Bacteria</taxon>
        <taxon>Bacillati</taxon>
        <taxon>Cyanobacteriota</taxon>
        <taxon>Cyanophyceae</taxon>
        <taxon>Nostocales</taxon>
        <taxon>Chlorogloeopsidaceae</taxon>
        <taxon>Chlorogloeopsis</taxon>
    </lineage>
</organism>
<dbReference type="RefSeq" id="WP_016878667.1">
    <property type="nucleotide sequence ID" value="NZ_AJLN01000068.1"/>
</dbReference>
<protein>
    <recommendedName>
        <fullName evidence="4">DUF2808 domain-containing protein</fullName>
    </recommendedName>
</protein>
<proteinExistence type="predicted"/>
<reference evidence="2 3" key="1">
    <citation type="journal article" date="2019" name="Genome Biol. Evol.">
        <title>Day and night: Metabolic profiles and evolutionary relationships of six axenic non-marine cyanobacteria.</title>
        <authorList>
            <person name="Will S.E."/>
            <person name="Henke P."/>
            <person name="Boedeker C."/>
            <person name="Huang S."/>
            <person name="Brinkmann H."/>
            <person name="Rohde M."/>
            <person name="Jarek M."/>
            <person name="Friedl T."/>
            <person name="Seufert S."/>
            <person name="Schumacher M."/>
            <person name="Overmann J."/>
            <person name="Neumann-Schaal M."/>
            <person name="Petersen J."/>
        </authorList>
    </citation>
    <scope>NUCLEOTIDE SEQUENCE [LARGE SCALE GENOMIC DNA]</scope>
    <source>
        <strain evidence="2 3">PCC 6912</strain>
    </source>
</reference>
<dbReference type="OrthoDB" id="423143at2"/>